<sequence length="51" mass="5630">MTGVINAELGRLSFRDQDHDDNRHGNVPSAIFAEGKGAVHATKWVVQRART</sequence>
<geneLocation type="plasmid" evidence="2">
    <name>prgalie4872c</name>
</geneLocation>
<dbReference type="AlphaFoldDB" id="A0A1L5NQI1"/>
<evidence type="ECO:0000313" key="1">
    <source>
        <dbReference type="EMBL" id="APO70165.1"/>
    </source>
</evidence>
<keyword evidence="1" id="KW-0614">Plasmid</keyword>
<organism evidence="1 2">
    <name type="scientific">Rhizobium gallicum</name>
    <dbReference type="NCBI Taxonomy" id="56730"/>
    <lineage>
        <taxon>Bacteria</taxon>
        <taxon>Pseudomonadati</taxon>
        <taxon>Pseudomonadota</taxon>
        <taxon>Alphaproteobacteria</taxon>
        <taxon>Hyphomicrobiales</taxon>
        <taxon>Rhizobiaceae</taxon>
        <taxon>Rhizobium/Agrobacterium group</taxon>
        <taxon>Rhizobium</taxon>
    </lineage>
</organism>
<protein>
    <submittedName>
        <fullName evidence="1">Uncharacterized protein</fullName>
    </submittedName>
</protein>
<accession>A0A1L5NQI1</accession>
<name>A0A1L5NQI1_9HYPH</name>
<reference evidence="1 2" key="1">
    <citation type="submission" date="2016-09" db="EMBL/GenBank/DDBJ databases">
        <title>The complete genome sequences of Rhizobium gallicum, symbiovars gallicum and phaseoli, symbionts associated to common bean (Phaseolus vulgaris).</title>
        <authorList>
            <person name="Bustos P."/>
            <person name="Santamaria R.I."/>
            <person name="Perez-Carrascal O.M."/>
            <person name="Juarez S."/>
            <person name="Lozano L."/>
            <person name="Martinez-Flores I."/>
            <person name="Martinez-Romero E."/>
            <person name="Cevallos M."/>
            <person name="Romero D."/>
            <person name="Davila G."/>
            <person name="Gonzalez V."/>
        </authorList>
    </citation>
    <scope>NUCLEOTIDE SEQUENCE [LARGE SCALE GENOMIC DNA]</scope>
    <source>
        <strain evidence="1 2">IE4872</strain>
        <plasmid evidence="2">prgalie4872c</plasmid>
    </source>
</reference>
<gene>
    <name evidence="1" type="ORF">IE4872_PC00134</name>
</gene>
<proteinExistence type="predicted"/>
<evidence type="ECO:0000313" key="2">
    <source>
        <dbReference type="Proteomes" id="UP000184749"/>
    </source>
</evidence>
<dbReference type="Proteomes" id="UP000184749">
    <property type="component" value="Plasmid pRgalIE4872c"/>
</dbReference>
<dbReference type="EMBL" id="CP017104">
    <property type="protein sequence ID" value="APO70165.1"/>
    <property type="molecule type" value="Genomic_DNA"/>
</dbReference>